<dbReference type="InterPro" id="IPR002893">
    <property type="entry name" value="Znf_MYND"/>
</dbReference>
<evidence type="ECO:0000256" key="2">
    <source>
        <dbReference type="ARBA" id="ARBA00022771"/>
    </source>
</evidence>
<feature type="domain" description="MYND-type" evidence="5">
    <location>
        <begin position="81"/>
        <end position="119"/>
    </location>
</feature>
<keyword evidence="1" id="KW-0479">Metal-binding</keyword>
<accession>A0AAW0FQA0</accession>
<keyword evidence="2 4" id="KW-0863">Zinc-finger</keyword>
<dbReference type="Pfam" id="PF01753">
    <property type="entry name" value="zf-MYND"/>
    <property type="match status" value="1"/>
</dbReference>
<evidence type="ECO:0000313" key="7">
    <source>
        <dbReference type="Proteomes" id="UP001385951"/>
    </source>
</evidence>
<organism evidence="6 7">
    <name type="scientific">Cerrena zonata</name>
    <dbReference type="NCBI Taxonomy" id="2478898"/>
    <lineage>
        <taxon>Eukaryota</taxon>
        <taxon>Fungi</taxon>
        <taxon>Dikarya</taxon>
        <taxon>Basidiomycota</taxon>
        <taxon>Agaricomycotina</taxon>
        <taxon>Agaricomycetes</taxon>
        <taxon>Polyporales</taxon>
        <taxon>Cerrenaceae</taxon>
        <taxon>Cerrena</taxon>
    </lineage>
</organism>
<reference evidence="6 7" key="1">
    <citation type="submission" date="2022-09" db="EMBL/GenBank/DDBJ databases">
        <authorList>
            <person name="Palmer J.M."/>
        </authorList>
    </citation>
    <scope>NUCLEOTIDE SEQUENCE [LARGE SCALE GENOMIC DNA]</scope>
    <source>
        <strain evidence="6 7">DSM 7382</strain>
    </source>
</reference>
<dbReference type="Proteomes" id="UP001385951">
    <property type="component" value="Unassembled WGS sequence"/>
</dbReference>
<evidence type="ECO:0000256" key="3">
    <source>
        <dbReference type="ARBA" id="ARBA00022833"/>
    </source>
</evidence>
<dbReference type="Gene3D" id="6.10.140.2220">
    <property type="match status" value="1"/>
</dbReference>
<dbReference type="EMBL" id="JASBNA010000041">
    <property type="protein sequence ID" value="KAK7681452.1"/>
    <property type="molecule type" value="Genomic_DNA"/>
</dbReference>
<protein>
    <recommendedName>
        <fullName evidence="5">MYND-type domain-containing protein</fullName>
    </recommendedName>
</protein>
<dbReference type="GO" id="GO:0008270">
    <property type="term" value="F:zinc ion binding"/>
    <property type="evidence" value="ECO:0007669"/>
    <property type="project" value="UniProtKB-KW"/>
</dbReference>
<evidence type="ECO:0000256" key="4">
    <source>
        <dbReference type="PROSITE-ProRule" id="PRU00134"/>
    </source>
</evidence>
<keyword evidence="7" id="KW-1185">Reference proteome</keyword>
<keyword evidence="3" id="KW-0862">Zinc</keyword>
<dbReference type="AlphaFoldDB" id="A0AAW0FQA0"/>
<evidence type="ECO:0000313" key="6">
    <source>
        <dbReference type="EMBL" id="KAK7681452.1"/>
    </source>
</evidence>
<dbReference type="PROSITE" id="PS50865">
    <property type="entry name" value="ZF_MYND_2"/>
    <property type="match status" value="1"/>
</dbReference>
<name>A0AAW0FQA0_9APHY</name>
<dbReference type="SUPFAM" id="SSF144232">
    <property type="entry name" value="HIT/MYND zinc finger-like"/>
    <property type="match status" value="1"/>
</dbReference>
<sequence>MSSVRLRPCMPSTDEEMEQFLLEVSREHPIVIQETLKGNRLPLTQLIEAKWPINPQNPVGVDWLESRTARHEMAMCRSEKCRFSKAEGAKLFACGACKSARYCSRDCQKDDWPVHKIICRRNQKAKDDLQRAIAERTATARSPLPITDADGLFSDLQSFKRRLTPALNVVCINAFLENSPRPGFVHGLDEKVFLLRLETLPQNRIKPNQPAWTRFQFRCVSLESVDTLFPIGDPAGDQFREECKLIFETDDKERHGNIACVIACPSFGGRYATVTTLIRVQRRVRMDGFVAVVDDWREMIASQVEKLTGNKRSPLKEVPTLLYGQAMPLSH</sequence>
<evidence type="ECO:0000259" key="5">
    <source>
        <dbReference type="PROSITE" id="PS50865"/>
    </source>
</evidence>
<comment type="caution">
    <text evidence="6">The sequence shown here is derived from an EMBL/GenBank/DDBJ whole genome shotgun (WGS) entry which is preliminary data.</text>
</comment>
<evidence type="ECO:0000256" key="1">
    <source>
        <dbReference type="ARBA" id="ARBA00022723"/>
    </source>
</evidence>
<gene>
    <name evidence="6" type="ORF">QCA50_015544</name>
</gene>
<proteinExistence type="predicted"/>